<evidence type="ECO:0000313" key="5">
    <source>
        <dbReference type="EMBL" id="MCZ0962947.1"/>
    </source>
</evidence>
<keyword evidence="1" id="KW-0805">Transcription regulation</keyword>
<dbReference type="SMART" id="SM00421">
    <property type="entry name" value="HTH_LUXR"/>
    <property type="match status" value="1"/>
</dbReference>
<evidence type="ECO:0000256" key="3">
    <source>
        <dbReference type="ARBA" id="ARBA00023163"/>
    </source>
</evidence>
<dbReference type="InterPro" id="IPR005143">
    <property type="entry name" value="TF_LuxR_autoind-bd_dom"/>
</dbReference>
<dbReference type="Proteomes" id="UP001149822">
    <property type="component" value="Unassembled WGS sequence"/>
</dbReference>
<keyword evidence="3" id="KW-0804">Transcription</keyword>
<evidence type="ECO:0000313" key="6">
    <source>
        <dbReference type="Proteomes" id="UP001149822"/>
    </source>
</evidence>
<dbReference type="SUPFAM" id="SSF75516">
    <property type="entry name" value="Pheromone-binding domain of LuxR-like quorum-sensing transcription factors"/>
    <property type="match status" value="1"/>
</dbReference>
<sequence length="206" mass="23217">MIELVIPNHEEELARLAEIGTSGFVIGFGLRFGQPDFFYNGYPVDWTAHYEEENYFFGDPVAAWTIARTGVIRWSEIKFPDMRSIMPEAASFGLVYGATAVTKLERKRSFMSLSRSDRELNDAELDYVHGRIQLWAKSFERAQVSLNEGELQVLRMLKDGHTQAEAAAALEIPVSTLKYRLQGAQKKLKASGTKNTIAVAVRQNLI</sequence>
<keyword evidence="2" id="KW-0238">DNA-binding</keyword>
<proteinExistence type="predicted"/>
<dbReference type="InterPro" id="IPR036693">
    <property type="entry name" value="TF_LuxR_autoind-bd_dom_sf"/>
</dbReference>
<feature type="domain" description="HTH luxR-type" evidence="4">
    <location>
        <begin position="143"/>
        <end position="200"/>
    </location>
</feature>
<evidence type="ECO:0000256" key="1">
    <source>
        <dbReference type="ARBA" id="ARBA00023015"/>
    </source>
</evidence>
<dbReference type="Gene3D" id="3.30.450.80">
    <property type="entry name" value="Transcription factor LuxR-like, autoinducer-binding domain"/>
    <property type="match status" value="1"/>
</dbReference>
<dbReference type="Gene3D" id="1.10.10.10">
    <property type="entry name" value="Winged helix-like DNA-binding domain superfamily/Winged helix DNA-binding domain"/>
    <property type="match status" value="1"/>
</dbReference>
<reference evidence="5" key="1">
    <citation type="submission" date="2022-12" db="EMBL/GenBank/DDBJ databases">
        <title>Paracoccus sp. EF6 isolated from a lake water.</title>
        <authorList>
            <person name="Liu H."/>
        </authorList>
    </citation>
    <scope>NUCLEOTIDE SEQUENCE</scope>
    <source>
        <strain evidence="5">EF6</strain>
    </source>
</reference>
<dbReference type="InterPro" id="IPR036388">
    <property type="entry name" value="WH-like_DNA-bd_sf"/>
</dbReference>
<comment type="caution">
    <text evidence="5">The sequence shown here is derived from an EMBL/GenBank/DDBJ whole genome shotgun (WGS) entry which is preliminary data.</text>
</comment>
<dbReference type="SUPFAM" id="SSF46894">
    <property type="entry name" value="C-terminal effector domain of the bipartite response regulators"/>
    <property type="match status" value="1"/>
</dbReference>
<accession>A0ABT4J742</accession>
<evidence type="ECO:0000259" key="4">
    <source>
        <dbReference type="SMART" id="SM00421"/>
    </source>
</evidence>
<dbReference type="Pfam" id="PF03472">
    <property type="entry name" value="Autoind_bind"/>
    <property type="match status" value="1"/>
</dbReference>
<organism evidence="5 6">
    <name type="scientific">Paracoccus benzoatiresistens</name>
    <dbReference type="NCBI Taxonomy" id="2997341"/>
    <lineage>
        <taxon>Bacteria</taxon>
        <taxon>Pseudomonadati</taxon>
        <taxon>Pseudomonadota</taxon>
        <taxon>Alphaproteobacteria</taxon>
        <taxon>Rhodobacterales</taxon>
        <taxon>Paracoccaceae</taxon>
        <taxon>Paracoccus</taxon>
    </lineage>
</organism>
<dbReference type="RefSeq" id="WP_268942996.1">
    <property type="nucleotide sequence ID" value="NZ_JAPTYD010000025.1"/>
</dbReference>
<gene>
    <name evidence="5" type="ORF">OU682_15105</name>
</gene>
<dbReference type="InterPro" id="IPR000792">
    <property type="entry name" value="Tscrpt_reg_LuxR_C"/>
</dbReference>
<evidence type="ECO:0000256" key="2">
    <source>
        <dbReference type="ARBA" id="ARBA00023125"/>
    </source>
</evidence>
<keyword evidence="6" id="KW-1185">Reference proteome</keyword>
<name>A0ABT4J742_9RHOB</name>
<protein>
    <submittedName>
        <fullName evidence="5">Autoinducer binding domain-containing protein</fullName>
    </submittedName>
</protein>
<dbReference type="InterPro" id="IPR016032">
    <property type="entry name" value="Sig_transdc_resp-reg_C-effctor"/>
</dbReference>
<dbReference type="EMBL" id="JAPTYD010000025">
    <property type="protein sequence ID" value="MCZ0962947.1"/>
    <property type="molecule type" value="Genomic_DNA"/>
</dbReference>